<comment type="similarity">
    <text evidence="1">Belongs to the glycosyl hydrolase 13 family.</text>
</comment>
<keyword evidence="2" id="KW-0462">Maltose metabolism</keyword>
<comment type="caution">
    <text evidence="4">The sequence shown here is derived from an EMBL/GenBank/DDBJ whole genome shotgun (WGS) entry which is preliminary data.</text>
</comment>
<dbReference type="InterPro" id="IPR045857">
    <property type="entry name" value="O16G_dom_2"/>
</dbReference>
<reference evidence="4 5" key="1">
    <citation type="submission" date="2024-09" db="EMBL/GenBank/DDBJ databases">
        <title>Rethinking Asexuality: The Enigmatic Case of Functional Sexual Genes in Lepraria (Stereocaulaceae).</title>
        <authorList>
            <person name="Doellman M."/>
            <person name="Sun Y."/>
            <person name="Barcenas-Pena A."/>
            <person name="Lumbsch H.T."/>
            <person name="Grewe F."/>
        </authorList>
    </citation>
    <scope>NUCLEOTIDE SEQUENCE [LARGE SCALE GENOMIC DNA]</scope>
    <source>
        <strain evidence="4 5">Grewe 0041</strain>
    </source>
</reference>
<evidence type="ECO:0000256" key="1">
    <source>
        <dbReference type="ARBA" id="ARBA00008061"/>
    </source>
</evidence>
<dbReference type="Gene3D" id="3.90.400.10">
    <property type="entry name" value="Oligo-1,6-glucosidase, Domain 2"/>
    <property type="match status" value="1"/>
</dbReference>
<dbReference type="SMART" id="SM00642">
    <property type="entry name" value="Aamy"/>
    <property type="match status" value="1"/>
</dbReference>
<dbReference type="InterPro" id="IPR017853">
    <property type="entry name" value="GH"/>
</dbReference>
<dbReference type="SUPFAM" id="SSF51445">
    <property type="entry name" value="(Trans)glycosidases"/>
    <property type="match status" value="1"/>
</dbReference>
<keyword evidence="5" id="KW-1185">Reference proteome</keyword>
<dbReference type="PANTHER" id="PTHR10357:SF232">
    <property type="entry name" value="GLYCOSYL HYDROLASE FAMILY 13 CATALYTIC DOMAIN-CONTAINING PROTEIN"/>
    <property type="match status" value="1"/>
</dbReference>
<dbReference type="PANTHER" id="PTHR10357">
    <property type="entry name" value="ALPHA-AMYLASE FAMILY MEMBER"/>
    <property type="match status" value="1"/>
</dbReference>
<dbReference type="Gene3D" id="3.20.20.80">
    <property type="entry name" value="Glycosidases"/>
    <property type="match status" value="1"/>
</dbReference>
<proteinExistence type="inferred from homology"/>
<dbReference type="Pfam" id="PF00128">
    <property type="entry name" value="Alpha-amylase"/>
    <property type="match status" value="1"/>
</dbReference>
<dbReference type="Proteomes" id="UP001590951">
    <property type="component" value="Unassembled WGS sequence"/>
</dbReference>
<evidence type="ECO:0000313" key="4">
    <source>
        <dbReference type="EMBL" id="KAL2047560.1"/>
    </source>
</evidence>
<evidence type="ECO:0000313" key="5">
    <source>
        <dbReference type="Proteomes" id="UP001590951"/>
    </source>
</evidence>
<sequence length="603" mass="69172">MAEAWWKEAVIYQVYPSSFQDSNGDGWGDLKGIISRLDYLKELGVDIVWVSPIYKSPQKDMGYDVADYKAIDPVYGSFEDIDVLISELEKRGMKLMMDLVVNHTSDEHAWFRESRSSLTSPKRDWYIWKKPRQDAAGNPLPPNNWSQILGEANSAWTYDTKTDEYFLSLFTPEQPDLNWENAEVREAVHDVMNFWLERGACGYRMDVINLISKDQSFPDAEPVLGPEHKYHPGSKYYVNGPRIHEYLQEIKQKVLEKYGAITVGEMPGISNIDEIIRTVGTKSGELNMIFIFDVVDIDNVPGKVHMTLRDWSVKDLAGAITKWQQAMIEHDGWNSVFVENHDNPRSVSRYCDDSDEYREYGAKLLALMQTTLSGTLFVYQGEELGMRNVPTSWDVTEEYKDIDSINFWKKSKALYAKDTNRLSEERKVLEKKARDHARTPMQWDASANAGFCKDGVVPWMRANDDFSVINAEKQIAEDNPEELSTWQFWQRGLASRKEHADVFVYGDFQAMEMGSDEIFAYLRTGKKSGRWLIVLNFSGKDVKWEIPEQVRVQGWMAGNYLKGKPKKALSGSVDLKPWEGILGKCEDRKSGHDCGWSDLSCSS</sequence>
<accession>A0ABR4AQ06</accession>
<gene>
    <name evidence="4" type="ORF">ABVK25_011418</name>
</gene>
<dbReference type="Gene3D" id="2.60.40.1180">
    <property type="entry name" value="Golgi alpha-mannosidase II"/>
    <property type="match status" value="1"/>
</dbReference>
<dbReference type="InterPro" id="IPR013780">
    <property type="entry name" value="Glyco_hydro_b"/>
</dbReference>
<name>A0ABR4AQ06_9LECA</name>
<dbReference type="InterPro" id="IPR006047">
    <property type="entry name" value="GH13_cat_dom"/>
</dbReference>
<dbReference type="CDD" id="cd11333">
    <property type="entry name" value="AmyAc_SI_OligoGlu_DGase"/>
    <property type="match status" value="1"/>
</dbReference>
<dbReference type="SUPFAM" id="SSF51011">
    <property type="entry name" value="Glycosyl hydrolase domain"/>
    <property type="match status" value="1"/>
</dbReference>
<protein>
    <recommendedName>
        <fullName evidence="3">Glycosyl hydrolase family 13 catalytic domain-containing protein</fullName>
    </recommendedName>
</protein>
<feature type="domain" description="Glycosyl hydrolase family 13 catalytic" evidence="3">
    <location>
        <begin position="13"/>
        <end position="438"/>
    </location>
</feature>
<dbReference type="EMBL" id="JBHFEH010000097">
    <property type="protein sequence ID" value="KAL2047560.1"/>
    <property type="molecule type" value="Genomic_DNA"/>
</dbReference>
<evidence type="ECO:0000259" key="3">
    <source>
        <dbReference type="SMART" id="SM00642"/>
    </source>
</evidence>
<organism evidence="4 5">
    <name type="scientific">Lepraria finkii</name>
    <dbReference type="NCBI Taxonomy" id="1340010"/>
    <lineage>
        <taxon>Eukaryota</taxon>
        <taxon>Fungi</taxon>
        <taxon>Dikarya</taxon>
        <taxon>Ascomycota</taxon>
        <taxon>Pezizomycotina</taxon>
        <taxon>Lecanoromycetes</taxon>
        <taxon>OSLEUM clade</taxon>
        <taxon>Lecanoromycetidae</taxon>
        <taxon>Lecanorales</taxon>
        <taxon>Lecanorineae</taxon>
        <taxon>Stereocaulaceae</taxon>
        <taxon>Lepraria</taxon>
    </lineage>
</organism>
<evidence type="ECO:0000256" key="2">
    <source>
        <dbReference type="ARBA" id="ARBA00026248"/>
    </source>
</evidence>